<proteinExistence type="predicted"/>
<protein>
    <submittedName>
        <fullName evidence="1">Uncharacterized protein</fullName>
    </submittedName>
</protein>
<evidence type="ECO:0000313" key="2">
    <source>
        <dbReference type="Proteomes" id="UP000345637"/>
    </source>
</evidence>
<name>A0A485CP66_RAOPL</name>
<dbReference type="Proteomes" id="UP000345637">
    <property type="component" value="Unassembled WGS sequence"/>
</dbReference>
<evidence type="ECO:0000313" key="1">
    <source>
        <dbReference type="EMBL" id="VFS86488.1"/>
    </source>
</evidence>
<gene>
    <name evidence="1" type="ORF">NCTC12998_06223</name>
</gene>
<sequence>METSLAEDVQEQKMTPVAGKLLLYVAVPQFSYRGLF</sequence>
<reference evidence="1 2" key="1">
    <citation type="submission" date="2019-03" db="EMBL/GenBank/DDBJ databases">
        <authorList>
            <consortium name="Pathogen Informatics"/>
        </authorList>
    </citation>
    <scope>NUCLEOTIDE SEQUENCE [LARGE SCALE GENOMIC DNA]</scope>
    <source>
        <strain evidence="1 2">NCTC12998</strain>
    </source>
</reference>
<dbReference type="AlphaFoldDB" id="A0A485CP66"/>
<accession>A0A485CP66</accession>
<organism evidence="1 2">
    <name type="scientific">Raoultella planticola</name>
    <name type="common">Klebsiella planticola</name>
    <dbReference type="NCBI Taxonomy" id="575"/>
    <lineage>
        <taxon>Bacteria</taxon>
        <taxon>Pseudomonadati</taxon>
        <taxon>Pseudomonadota</taxon>
        <taxon>Gammaproteobacteria</taxon>
        <taxon>Enterobacterales</taxon>
        <taxon>Enterobacteriaceae</taxon>
        <taxon>Klebsiella/Raoultella group</taxon>
        <taxon>Raoultella</taxon>
    </lineage>
</organism>
<dbReference type="EMBL" id="CAADJE010000029">
    <property type="protein sequence ID" value="VFS86488.1"/>
    <property type="molecule type" value="Genomic_DNA"/>
</dbReference>